<evidence type="ECO:0000259" key="11">
    <source>
        <dbReference type="PROSITE" id="PS50067"/>
    </source>
</evidence>
<gene>
    <name evidence="12" type="ORF">CHLRE_13g602400v5</name>
</gene>
<keyword evidence="3 8" id="KW-0067">ATP-binding</keyword>
<dbReference type="GO" id="GO:0005871">
    <property type="term" value="C:kinesin complex"/>
    <property type="evidence" value="ECO:0000318"/>
    <property type="project" value="GO_Central"/>
</dbReference>
<dbReference type="Gene3D" id="3.40.850.10">
    <property type="entry name" value="Kinesin motor domain"/>
    <property type="match status" value="1"/>
</dbReference>
<dbReference type="GeneID" id="66056092"/>
<evidence type="ECO:0000256" key="8">
    <source>
        <dbReference type="PROSITE-ProRule" id="PRU00283"/>
    </source>
</evidence>
<protein>
    <recommendedName>
        <fullName evidence="7">Kinesin-like protein KIN-8B</fullName>
    </recommendedName>
</protein>
<feature type="compositionally biased region" description="Gly residues" evidence="10">
    <location>
        <begin position="662"/>
        <end position="672"/>
    </location>
</feature>
<evidence type="ECO:0000256" key="10">
    <source>
        <dbReference type="SAM" id="MobiDB-lite"/>
    </source>
</evidence>
<feature type="region of interest" description="Disordered" evidence="10">
    <location>
        <begin position="660"/>
        <end position="791"/>
    </location>
</feature>
<dbReference type="InterPro" id="IPR019821">
    <property type="entry name" value="Kinesin_motor_CS"/>
</dbReference>
<feature type="compositionally biased region" description="Basic residues" evidence="10">
    <location>
        <begin position="734"/>
        <end position="745"/>
    </location>
</feature>
<dbReference type="KEGG" id="cre:CHLRE_13g602400v5"/>
<name>A0A2K3D1C7_CHLRE</name>
<dbReference type="Gramene" id="PNW74309">
    <property type="protein sequence ID" value="PNW74309"/>
    <property type="gene ID" value="CHLRE_13g602400v5"/>
</dbReference>
<dbReference type="GO" id="GO:0005874">
    <property type="term" value="C:microtubule"/>
    <property type="evidence" value="ECO:0000318"/>
    <property type="project" value="GO_Central"/>
</dbReference>
<dbReference type="PROSITE" id="PS50067">
    <property type="entry name" value="KINESIN_MOTOR_2"/>
    <property type="match status" value="1"/>
</dbReference>
<organism evidence="12 13">
    <name type="scientific">Chlamydomonas reinhardtii</name>
    <name type="common">Chlamydomonas smithii</name>
    <dbReference type="NCBI Taxonomy" id="3055"/>
    <lineage>
        <taxon>Eukaryota</taxon>
        <taxon>Viridiplantae</taxon>
        <taxon>Chlorophyta</taxon>
        <taxon>core chlorophytes</taxon>
        <taxon>Chlorophyceae</taxon>
        <taxon>CS clade</taxon>
        <taxon>Chlamydomonadales</taxon>
        <taxon>Chlamydomonadaceae</taxon>
        <taxon>Chlamydomonas</taxon>
    </lineage>
</organism>
<keyword evidence="13" id="KW-1185">Reference proteome</keyword>
<feature type="region of interest" description="Disordered" evidence="10">
    <location>
        <begin position="810"/>
        <end position="846"/>
    </location>
</feature>
<dbReference type="InParanoid" id="A0A2K3D1C7"/>
<feature type="domain" description="Kinesin motor" evidence="11">
    <location>
        <begin position="30"/>
        <end position="369"/>
    </location>
</feature>
<dbReference type="GO" id="GO:0005737">
    <property type="term" value="C:cytoplasm"/>
    <property type="evidence" value="ECO:0000318"/>
    <property type="project" value="GO_Central"/>
</dbReference>
<feature type="compositionally biased region" description="Low complexity" evidence="10">
    <location>
        <begin position="673"/>
        <end position="682"/>
    </location>
</feature>
<evidence type="ECO:0000256" key="1">
    <source>
        <dbReference type="ARBA" id="ARBA00022701"/>
    </source>
</evidence>
<reference evidence="12 13" key="1">
    <citation type="journal article" date="2007" name="Science">
        <title>The Chlamydomonas genome reveals the evolution of key animal and plant functions.</title>
        <authorList>
            <person name="Merchant S.S."/>
            <person name="Prochnik S.E."/>
            <person name="Vallon O."/>
            <person name="Harris E.H."/>
            <person name="Karpowicz S.J."/>
            <person name="Witman G.B."/>
            <person name="Terry A."/>
            <person name="Salamov A."/>
            <person name="Fritz-Laylin L.K."/>
            <person name="Marechal-Drouard L."/>
            <person name="Marshall W.F."/>
            <person name="Qu L.H."/>
            <person name="Nelson D.R."/>
            <person name="Sanderfoot A.A."/>
            <person name="Spalding M.H."/>
            <person name="Kapitonov V.V."/>
            <person name="Ren Q."/>
            <person name="Ferris P."/>
            <person name="Lindquist E."/>
            <person name="Shapiro H."/>
            <person name="Lucas S.M."/>
            <person name="Grimwood J."/>
            <person name="Schmutz J."/>
            <person name="Cardol P."/>
            <person name="Cerutti H."/>
            <person name="Chanfreau G."/>
            <person name="Chen C.L."/>
            <person name="Cognat V."/>
            <person name="Croft M.T."/>
            <person name="Dent R."/>
            <person name="Dutcher S."/>
            <person name="Fernandez E."/>
            <person name="Fukuzawa H."/>
            <person name="Gonzalez-Ballester D."/>
            <person name="Gonzalez-Halphen D."/>
            <person name="Hallmann A."/>
            <person name="Hanikenne M."/>
            <person name="Hippler M."/>
            <person name="Inwood W."/>
            <person name="Jabbari K."/>
            <person name="Kalanon M."/>
            <person name="Kuras R."/>
            <person name="Lefebvre P.A."/>
            <person name="Lemaire S.D."/>
            <person name="Lobanov A.V."/>
            <person name="Lohr M."/>
            <person name="Manuell A."/>
            <person name="Meier I."/>
            <person name="Mets L."/>
            <person name="Mittag M."/>
            <person name="Mittelmeier T."/>
            <person name="Moroney J.V."/>
            <person name="Moseley J."/>
            <person name="Napoli C."/>
            <person name="Nedelcu A.M."/>
            <person name="Niyogi K."/>
            <person name="Novoselov S.V."/>
            <person name="Paulsen I.T."/>
            <person name="Pazour G."/>
            <person name="Purton S."/>
            <person name="Ral J.P."/>
            <person name="Riano-Pachon D.M."/>
            <person name="Riekhof W."/>
            <person name="Rymarquis L."/>
            <person name="Schroda M."/>
            <person name="Stern D."/>
            <person name="Umen J."/>
            <person name="Willows R."/>
            <person name="Wilson N."/>
            <person name="Zimmer S.L."/>
            <person name="Allmer J."/>
            <person name="Balk J."/>
            <person name="Bisova K."/>
            <person name="Chen C.J."/>
            <person name="Elias M."/>
            <person name="Gendler K."/>
            <person name="Hauser C."/>
            <person name="Lamb M.R."/>
            <person name="Ledford H."/>
            <person name="Long J.C."/>
            <person name="Minagawa J."/>
            <person name="Page M.D."/>
            <person name="Pan J."/>
            <person name="Pootakham W."/>
            <person name="Roje S."/>
            <person name="Rose A."/>
            <person name="Stahlberg E."/>
            <person name="Terauchi A.M."/>
            <person name="Yang P."/>
            <person name="Ball S."/>
            <person name="Bowler C."/>
            <person name="Dieckmann C.L."/>
            <person name="Gladyshev V.N."/>
            <person name="Green P."/>
            <person name="Jorgensen R."/>
            <person name="Mayfield S."/>
            <person name="Mueller-Roeber B."/>
            <person name="Rajamani S."/>
            <person name="Sayre R.T."/>
            <person name="Brokstein P."/>
            <person name="Dubchak I."/>
            <person name="Goodstein D."/>
            <person name="Hornick L."/>
            <person name="Huang Y.W."/>
            <person name="Jhaveri J."/>
            <person name="Luo Y."/>
            <person name="Martinez D."/>
            <person name="Ngau W.C."/>
            <person name="Otillar B."/>
            <person name="Poliakov A."/>
            <person name="Porter A."/>
            <person name="Szajkowski L."/>
            <person name="Werner G."/>
            <person name="Zhou K."/>
            <person name="Grigoriev I.V."/>
            <person name="Rokhsar D.S."/>
            <person name="Grossman A.R."/>
        </authorList>
    </citation>
    <scope>NUCLEOTIDE SEQUENCE [LARGE SCALE GENOMIC DNA]</scope>
    <source>
        <strain evidence="13">CC-503</strain>
    </source>
</reference>
<dbReference type="SUPFAM" id="SSF52540">
    <property type="entry name" value="P-loop containing nucleoside triphosphate hydrolases"/>
    <property type="match status" value="1"/>
</dbReference>
<dbReference type="AlphaFoldDB" id="A0A2K3D1C7"/>
<evidence type="ECO:0000256" key="3">
    <source>
        <dbReference type="ARBA" id="ARBA00022840"/>
    </source>
</evidence>
<feature type="compositionally biased region" description="Gly residues" evidence="10">
    <location>
        <begin position="749"/>
        <end position="774"/>
    </location>
</feature>
<proteinExistence type="inferred from homology"/>
<feature type="compositionally biased region" description="Basic and acidic residues" evidence="10">
    <location>
        <begin position="714"/>
        <end position="725"/>
    </location>
</feature>
<feature type="binding site" evidence="8">
    <location>
        <begin position="125"/>
        <end position="132"/>
    </location>
    <ligand>
        <name>ATP</name>
        <dbReference type="ChEBI" id="CHEBI:30616"/>
    </ligand>
</feature>
<dbReference type="InterPro" id="IPR027417">
    <property type="entry name" value="P-loop_NTPase"/>
</dbReference>
<dbReference type="GO" id="GO:0003777">
    <property type="term" value="F:microtubule motor activity"/>
    <property type="evidence" value="ECO:0000318"/>
    <property type="project" value="GO_Central"/>
</dbReference>
<dbReference type="Proteomes" id="UP000006906">
    <property type="component" value="Chromosome 13"/>
</dbReference>
<dbReference type="PANTHER" id="PTHR47968:SF29">
    <property type="entry name" value="KINESIN-LIKE PROTEIN"/>
    <property type="match status" value="1"/>
</dbReference>
<dbReference type="EMBL" id="CM008974">
    <property type="protein sequence ID" value="PNW74309.1"/>
    <property type="molecule type" value="Genomic_DNA"/>
</dbReference>
<evidence type="ECO:0000313" key="13">
    <source>
        <dbReference type="Proteomes" id="UP000006906"/>
    </source>
</evidence>
<evidence type="ECO:0000256" key="4">
    <source>
        <dbReference type="ARBA" id="ARBA00023054"/>
    </source>
</evidence>
<dbReference type="GO" id="GO:0016887">
    <property type="term" value="F:ATP hydrolysis activity"/>
    <property type="evidence" value="ECO:0000318"/>
    <property type="project" value="GO_Central"/>
</dbReference>
<dbReference type="FunCoup" id="A0A2K3D1C7">
    <property type="interactions" value="51"/>
</dbReference>
<feature type="compositionally biased region" description="Low complexity" evidence="10">
    <location>
        <begin position="775"/>
        <end position="786"/>
    </location>
</feature>
<dbReference type="InterPro" id="IPR027640">
    <property type="entry name" value="Kinesin-like_fam"/>
</dbReference>
<evidence type="ECO:0000256" key="5">
    <source>
        <dbReference type="ARBA" id="ARBA00023175"/>
    </source>
</evidence>
<keyword evidence="1" id="KW-0493">Microtubule</keyword>
<keyword evidence="5 8" id="KW-0505">Motor protein</keyword>
<dbReference type="PRINTS" id="PR00380">
    <property type="entry name" value="KINESINHEAVY"/>
</dbReference>
<evidence type="ECO:0000256" key="2">
    <source>
        <dbReference type="ARBA" id="ARBA00022741"/>
    </source>
</evidence>
<dbReference type="FunFam" id="3.40.850.10:FF:000056">
    <property type="entry name" value="Kinesin-like protein"/>
    <property type="match status" value="1"/>
</dbReference>
<keyword evidence="2 8" id="KW-0547">Nucleotide-binding</keyword>
<dbReference type="OrthoDB" id="3176171at2759"/>
<feature type="region of interest" description="Disordered" evidence="10">
    <location>
        <begin position="948"/>
        <end position="967"/>
    </location>
</feature>
<dbReference type="GO" id="GO:0007018">
    <property type="term" value="P:microtubule-based movement"/>
    <property type="evidence" value="ECO:0000318"/>
    <property type="project" value="GO_Central"/>
</dbReference>
<evidence type="ECO:0000256" key="9">
    <source>
        <dbReference type="SAM" id="Coils"/>
    </source>
</evidence>
<feature type="coiled-coil region" evidence="9">
    <location>
        <begin position="384"/>
        <end position="411"/>
    </location>
</feature>
<dbReference type="InterPro" id="IPR036961">
    <property type="entry name" value="Kinesin_motor_dom_sf"/>
</dbReference>
<dbReference type="InterPro" id="IPR001752">
    <property type="entry name" value="Kinesin_motor_dom"/>
</dbReference>
<sequence>MANGGPSKAPVKLSSVVDASRYVNASTAATLTVAVRARPLVRAEIAKGGRRDIIRVLDGRVVLVLDPDDTKDYLDQVQNRTKEKRYTFDVAFGANSTNRDVYNGTVRDLLGGVLQGINTTVFAYGATGSGKTYTMVGSPHDPGLMVLCLEKIFSDRDTMHRDEEFSVTCSYLEVYNEIIYDLLVKNSSPLELREDPELGVVVAGLKHITVTSAAEIMSLLEEGNRRRKTEATDANASSSRSHAVLEITVRRTPKNHYKVTQLRGKLSLVDLAGSERAAETNNAGQKLRDGANINRSLLALANCINALGKANSGKAASYVPYRNSKLTRLLKDGLSGNSRTAMVATVSGSSDQYHHSINTLKYADRAKEIKTHVVQNVGTVESHVADYQRIIDNLQTEVQDLRGQLVEREAATARAPPSKPASSEEALLGLIGKLVEEMNDNIEERINLQKALFEIEDANLYNKHELSQLDEFLEAGKGNAKDITEARERRAEVLEATRENDRERERYKLEITANEVARKDIQARVQAIVDSNQSAAFLNLLSTFRLQALHLQELKFQMAVRDQIIGEQRQVIGNLWKIVDKSGLPRERVMDIAKAEGIIMDGLQFGGDGGPPTVGPVPMAEALKAVKQEMGLTDLRITPEIGNRRGSDRQLRYRAWPAASGAGAGGGGGRGSQSGVASQNAAGGAGSGGGAQRSASADASPYASGEEGDDSDDDDRKSVRSDKSPLRGRAAGVGHHHKHHPHAHAHQPPGGGGKVGGVGDKKPQGGGVGSGAAAGGAKANGAAPAARRSRIPGVGGVAPAARQIDLADGAFAPQPPAGALSGLPGPSRPVERIKSGRRAGQHKAAPAADLAELPAVLAGLAVEPAGLPPRAGGRLSDAGGGGGGPALVAGRRAGQGAASAGMDFDGVQLEGRGYGRRRHTVAHGHESGGPDTSDEALEYVGLQRVGSDVGRNEGAAPAPPPQPPLNERLARFKGRLSNAAAIAAAPLPGDLPGGHPPPVVAGVAVGGGRR</sequence>
<dbReference type="RefSeq" id="XP_042917794.1">
    <property type="nucleotide sequence ID" value="XM_043069800.1"/>
</dbReference>
<dbReference type="PROSITE" id="PS00411">
    <property type="entry name" value="KINESIN_MOTOR_1"/>
    <property type="match status" value="1"/>
</dbReference>
<evidence type="ECO:0000313" key="12">
    <source>
        <dbReference type="EMBL" id="PNW74309.1"/>
    </source>
</evidence>
<evidence type="ECO:0000256" key="7">
    <source>
        <dbReference type="ARBA" id="ARBA00068376"/>
    </source>
</evidence>
<dbReference type="PANTHER" id="PTHR47968">
    <property type="entry name" value="CENTROMERE PROTEIN E"/>
    <property type="match status" value="1"/>
</dbReference>
<comment type="similarity">
    <text evidence="6">Belongs to the TRAFAC class myosin-kinesin ATPase superfamily. Kinesin family. KIN-8 subfamily.</text>
</comment>
<accession>A0A2K3D1C7</accession>
<dbReference type="GO" id="GO:0005524">
    <property type="term" value="F:ATP binding"/>
    <property type="evidence" value="ECO:0007669"/>
    <property type="project" value="UniProtKB-UniRule"/>
</dbReference>
<evidence type="ECO:0000256" key="6">
    <source>
        <dbReference type="ARBA" id="ARBA00060769"/>
    </source>
</evidence>
<dbReference type="GO" id="GO:0008017">
    <property type="term" value="F:microtubule binding"/>
    <property type="evidence" value="ECO:0000318"/>
    <property type="project" value="GO_Central"/>
</dbReference>
<keyword evidence="4 9" id="KW-0175">Coiled coil</keyword>
<dbReference type="Pfam" id="PF00225">
    <property type="entry name" value="Kinesin"/>
    <property type="match status" value="1"/>
</dbReference>
<dbReference type="SMART" id="SM00129">
    <property type="entry name" value="KISc"/>
    <property type="match status" value="1"/>
</dbReference>
<dbReference type="STRING" id="3055.A0A2K3D1C7"/>